<evidence type="ECO:0000256" key="6">
    <source>
        <dbReference type="ARBA" id="ARBA00022723"/>
    </source>
</evidence>
<feature type="binding site" evidence="8">
    <location>
        <position position="41"/>
    </location>
    <ligand>
        <name>Mg(2+)</name>
        <dbReference type="ChEBI" id="CHEBI:18420"/>
    </ligand>
</feature>
<feature type="binding site" evidence="8">
    <location>
        <position position="451"/>
    </location>
    <ligand>
        <name>Fe cation</name>
        <dbReference type="ChEBI" id="CHEBI:24875"/>
    </ligand>
</feature>
<dbReference type="PROSITE" id="PS00507">
    <property type="entry name" value="NI_HGENASE_L_1"/>
    <property type="match status" value="1"/>
</dbReference>
<dbReference type="InterPro" id="IPR050867">
    <property type="entry name" value="NiFe/NiFeSe_hydrgnase_LSU"/>
</dbReference>
<dbReference type="Proteomes" id="UP000214880">
    <property type="component" value="Unassembled WGS sequence"/>
</dbReference>
<dbReference type="GO" id="GO:0030313">
    <property type="term" value="C:cell envelope"/>
    <property type="evidence" value="ECO:0007669"/>
    <property type="project" value="UniProtKB-SubCell"/>
</dbReference>
<evidence type="ECO:0000256" key="8">
    <source>
        <dbReference type="PIRSR" id="PIRSR601501-1"/>
    </source>
</evidence>
<evidence type="ECO:0000313" key="10">
    <source>
        <dbReference type="Proteomes" id="UP000214880"/>
    </source>
</evidence>
<feature type="binding site" evidence="8">
    <location>
        <position position="400"/>
    </location>
    <ligand>
        <name>Mg(2+)</name>
        <dbReference type="ChEBI" id="CHEBI:18420"/>
    </ligand>
</feature>
<keyword evidence="8" id="KW-0460">Magnesium</keyword>
<keyword evidence="5 8" id="KW-0533">Nickel</keyword>
<keyword evidence="6 8" id="KW-0479">Metal-binding</keyword>
<feature type="binding site" evidence="8">
    <location>
        <position position="63"/>
    </location>
    <ligand>
        <name>Ni(2+)</name>
        <dbReference type="ChEBI" id="CHEBI:49786"/>
    </ligand>
</feature>
<keyword evidence="10" id="KW-1185">Reference proteome</keyword>
<evidence type="ECO:0000256" key="7">
    <source>
        <dbReference type="ARBA" id="ARBA00023002"/>
    </source>
</evidence>
<evidence type="ECO:0000256" key="5">
    <source>
        <dbReference type="ARBA" id="ARBA00022596"/>
    </source>
</evidence>
<dbReference type="PANTHER" id="PTHR42958:SF2">
    <property type="entry name" value="UPTAKE HYDROGENASE LARGE SUBUNIT"/>
    <property type="match status" value="1"/>
</dbReference>
<evidence type="ECO:0000313" key="9">
    <source>
        <dbReference type="EMBL" id="SDM65430.1"/>
    </source>
</evidence>
<dbReference type="OrthoDB" id="9761717at2"/>
<proteinExistence type="inferred from homology"/>
<accession>A0A1G9V020</accession>
<evidence type="ECO:0000256" key="2">
    <source>
        <dbReference type="ARBA" id="ARBA00004196"/>
    </source>
</evidence>
<dbReference type="InterPro" id="IPR029014">
    <property type="entry name" value="NiFe-Hase_large"/>
</dbReference>
<name>A0A1G9V020_9FIRM</name>
<dbReference type="Gene3D" id="1.10.645.10">
    <property type="entry name" value="Cytochrome-c3 Hydrogenase, chain B"/>
    <property type="match status" value="1"/>
</dbReference>
<dbReference type="PANTHER" id="PTHR42958">
    <property type="entry name" value="HYDROGENASE-2 LARGE CHAIN"/>
    <property type="match status" value="1"/>
</dbReference>
<protein>
    <submittedName>
        <fullName evidence="9">Hydrogenase large subunit</fullName>
    </submittedName>
</protein>
<comment type="subunit">
    <text evidence="4">Heterodimer of a large and a small subunit.</text>
</comment>
<dbReference type="AlphaFoldDB" id="A0A1G9V020"/>
<feature type="binding site" evidence="8">
    <location>
        <position position="454"/>
    </location>
    <ligand>
        <name>Mg(2+)</name>
        <dbReference type="ChEBI" id="CHEBI:18420"/>
    </ligand>
</feature>
<dbReference type="InterPro" id="IPR018194">
    <property type="entry name" value="Ni-dep_hyd_lsu_Ni_BS"/>
</dbReference>
<sequence>MTIKTIFPMTRVHEPLKVEVDVQNGQVVDAWIGATLFRGFEAMMQGRDPQDAALFTQRICGICSTAHAVAAAYALQQAYRVEPPPNGQQLTNLIFAADIIQNHLRHFYILALLDYVKGPDKPPFTPRLQGDYRLPGKLNDELMLHYRESIPKAARAHEMMALFGAKAPMAQSIMISGVTERATADRITAYGAILKEISEWVDSVYLADVMTIAEYYPDYYQIGAGYGNMLSYGLFVQPVTGKYQFAPGVVIEGGQAGPLDVNQIGEEIRYSWYRDQTGNLPPSAGRTVPDRDKPEAYSWVKAPRYEGRCFEGGPLARGWINGDYRRGISVMDRLVARAQETQKICKLAAGWLQQLTPDGPAIRPFTPPPDGDGAGLTDAMRGPLGHWISVRKGRLSHYQVVTPTAWNFSPRDDRGLRGPVEQALIGTPVANTDSLIEVGRVIRSYDPCFTCAVHLLAAPEASR</sequence>
<dbReference type="Pfam" id="PF00374">
    <property type="entry name" value="NiFeSe_Hases"/>
    <property type="match status" value="3"/>
</dbReference>
<evidence type="ECO:0000256" key="1">
    <source>
        <dbReference type="ARBA" id="ARBA00001967"/>
    </source>
</evidence>
<keyword evidence="7" id="KW-0560">Oxidoreductase</keyword>
<comment type="cofactor">
    <cofactor evidence="1 8">
        <name>Ni(2+)</name>
        <dbReference type="ChEBI" id="CHEBI:49786"/>
    </cofactor>
</comment>
<dbReference type="GO" id="GO:0016151">
    <property type="term" value="F:nickel cation binding"/>
    <property type="evidence" value="ECO:0007669"/>
    <property type="project" value="InterPro"/>
</dbReference>
<dbReference type="RefSeq" id="WP_092073676.1">
    <property type="nucleotide sequence ID" value="NZ_FNHB01000006.1"/>
</dbReference>
<comment type="cofactor">
    <cofactor evidence="8">
        <name>Fe cation</name>
        <dbReference type="ChEBI" id="CHEBI:24875"/>
    </cofactor>
</comment>
<evidence type="ECO:0000256" key="3">
    <source>
        <dbReference type="ARBA" id="ARBA00009292"/>
    </source>
</evidence>
<comment type="similarity">
    <text evidence="3">Belongs to the [NiFe]/[NiFeSe] hydrogenase large subunit family.</text>
</comment>
<dbReference type="SUPFAM" id="SSF56762">
    <property type="entry name" value="HydB/Nqo4-like"/>
    <property type="match status" value="1"/>
</dbReference>
<dbReference type="EMBL" id="FNHB01000006">
    <property type="protein sequence ID" value="SDM65430.1"/>
    <property type="molecule type" value="Genomic_DNA"/>
</dbReference>
<reference evidence="9 10" key="1">
    <citation type="submission" date="2016-10" db="EMBL/GenBank/DDBJ databases">
        <authorList>
            <person name="de Groot N.N."/>
        </authorList>
    </citation>
    <scope>NUCLEOTIDE SEQUENCE [LARGE SCALE GENOMIC DNA]</scope>
    <source>
        <strain evidence="9 10">DSM 1736</strain>
    </source>
</reference>
<feature type="binding site" evidence="8">
    <location>
        <position position="63"/>
    </location>
    <ligand>
        <name>Fe cation</name>
        <dbReference type="ChEBI" id="CHEBI:24875"/>
    </ligand>
</feature>
<dbReference type="GO" id="GO:0008901">
    <property type="term" value="F:ferredoxin hydrogenase activity"/>
    <property type="evidence" value="ECO:0007669"/>
    <property type="project" value="InterPro"/>
</dbReference>
<dbReference type="InterPro" id="IPR001501">
    <property type="entry name" value="Ni-dep_hyd_lsu"/>
</dbReference>
<feature type="binding site" evidence="8">
    <location>
        <position position="448"/>
    </location>
    <ligand>
        <name>Ni(2+)</name>
        <dbReference type="ChEBI" id="CHEBI:49786"/>
    </ligand>
</feature>
<organism evidence="9 10">
    <name type="scientific">Dendrosporobacter quercicolus</name>
    <dbReference type="NCBI Taxonomy" id="146817"/>
    <lineage>
        <taxon>Bacteria</taxon>
        <taxon>Bacillati</taxon>
        <taxon>Bacillota</taxon>
        <taxon>Negativicutes</taxon>
        <taxon>Selenomonadales</taxon>
        <taxon>Sporomusaceae</taxon>
        <taxon>Dendrosporobacter</taxon>
    </lineage>
</organism>
<feature type="binding site" evidence="8">
    <location>
        <position position="60"/>
    </location>
    <ligand>
        <name>Ni(2+)</name>
        <dbReference type="ChEBI" id="CHEBI:49786"/>
    </ligand>
</feature>
<evidence type="ECO:0000256" key="4">
    <source>
        <dbReference type="ARBA" id="ARBA00011771"/>
    </source>
</evidence>
<comment type="subcellular location">
    <subcellularLocation>
        <location evidence="2">Cell envelope</location>
    </subcellularLocation>
</comment>
<gene>
    <name evidence="9" type="ORF">SAMN04488502_106121</name>
</gene>
<keyword evidence="8" id="KW-0408">Iron</keyword>
<dbReference type="STRING" id="146817.SAMN04488502_106121"/>